<evidence type="ECO:0000313" key="7">
    <source>
        <dbReference type="Proteomes" id="UP000886595"/>
    </source>
</evidence>
<protein>
    <submittedName>
        <fullName evidence="6">Uncharacterized protein</fullName>
    </submittedName>
</protein>
<name>A0A8X7UCM6_BRACI</name>
<dbReference type="PANTHER" id="PTHR24221:SF621">
    <property type="entry name" value="ABC TRANSPORTER B FAMILY MEMBER 21"/>
    <property type="match status" value="1"/>
</dbReference>
<evidence type="ECO:0000313" key="6">
    <source>
        <dbReference type="EMBL" id="KAG2274800.1"/>
    </source>
</evidence>
<dbReference type="OrthoDB" id="1116533at2759"/>
<dbReference type="EMBL" id="JAAMPC010000012">
    <property type="protein sequence ID" value="KAG2274800.1"/>
    <property type="molecule type" value="Genomic_DNA"/>
</dbReference>
<reference evidence="6 7" key="1">
    <citation type="submission" date="2020-02" db="EMBL/GenBank/DDBJ databases">
        <authorList>
            <person name="Ma Q."/>
            <person name="Huang Y."/>
            <person name="Song X."/>
            <person name="Pei D."/>
        </authorList>
    </citation>
    <scope>NUCLEOTIDE SEQUENCE [LARGE SCALE GENOMIC DNA]</scope>
    <source>
        <strain evidence="6">Sxm20200214</strain>
        <tissue evidence="6">Leaf</tissue>
    </source>
</reference>
<dbReference type="GO" id="GO:0016020">
    <property type="term" value="C:membrane"/>
    <property type="evidence" value="ECO:0007669"/>
    <property type="project" value="UniProtKB-SubCell"/>
</dbReference>
<dbReference type="Gene3D" id="1.20.1560.10">
    <property type="entry name" value="ABC transporter type 1, transmembrane domain"/>
    <property type="match status" value="1"/>
</dbReference>
<keyword evidence="7" id="KW-1185">Reference proteome</keyword>
<dbReference type="GO" id="GO:0005524">
    <property type="term" value="F:ATP binding"/>
    <property type="evidence" value="ECO:0007669"/>
    <property type="project" value="InterPro"/>
</dbReference>
<evidence type="ECO:0000256" key="1">
    <source>
        <dbReference type="ARBA" id="ARBA00004141"/>
    </source>
</evidence>
<dbReference type="Proteomes" id="UP000886595">
    <property type="component" value="Unassembled WGS sequence"/>
</dbReference>
<evidence type="ECO:0000256" key="2">
    <source>
        <dbReference type="ARBA" id="ARBA00022692"/>
    </source>
</evidence>
<organism evidence="6 7">
    <name type="scientific">Brassica carinata</name>
    <name type="common">Ethiopian mustard</name>
    <name type="synonym">Abyssinian cabbage</name>
    <dbReference type="NCBI Taxonomy" id="52824"/>
    <lineage>
        <taxon>Eukaryota</taxon>
        <taxon>Viridiplantae</taxon>
        <taxon>Streptophyta</taxon>
        <taxon>Embryophyta</taxon>
        <taxon>Tracheophyta</taxon>
        <taxon>Spermatophyta</taxon>
        <taxon>Magnoliopsida</taxon>
        <taxon>eudicotyledons</taxon>
        <taxon>Gunneridae</taxon>
        <taxon>Pentapetalae</taxon>
        <taxon>rosids</taxon>
        <taxon>malvids</taxon>
        <taxon>Brassicales</taxon>
        <taxon>Brassicaceae</taxon>
        <taxon>Brassiceae</taxon>
        <taxon>Brassica</taxon>
    </lineage>
</organism>
<gene>
    <name evidence="6" type="ORF">Bca52824_057355</name>
</gene>
<keyword evidence="4 5" id="KW-0472">Membrane</keyword>
<evidence type="ECO:0000256" key="5">
    <source>
        <dbReference type="SAM" id="Phobius"/>
    </source>
</evidence>
<keyword evidence="3 5" id="KW-1133">Transmembrane helix</keyword>
<evidence type="ECO:0000256" key="3">
    <source>
        <dbReference type="ARBA" id="ARBA00022989"/>
    </source>
</evidence>
<dbReference type="AlphaFoldDB" id="A0A8X7UCM6"/>
<dbReference type="InterPro" id="IPR039421">
    <property type="entry name" value="Type_1_exporter"/>
</dbReference>
<feature type="transmembrane region" description="Helical" evidence="5">
    <location>
        <begin position="75"/>
        <end position="101"/>
    </location>
</feature>
<comment type="subcellular location">
    <subcellularLocation>
        <location evidence="1">Membrane</location>
        <topology evidence="1">Multi-pass membrane protein</topology>
    </subcellularLocation>
</comment>
<dbReference type="Gene3D" id="3.40.50.300">
    <property type="entry name" value="P-loop containing nucleotide triphosphate hydrolases"/>
    <property type="match status" value="1"/>
</dbReference>
<dbReference type="PANTHER" id="PTHR24221">
    <property type="entry name" value="ATP-BINDING CASSETTE SUB-FAMILY B"/>
    <property type="match status" value="1"/>
</dbReference>
<comment type="caution">
    <text evidence="6">The sequence shown here is derived from an EMBL/GenBank/DDBJ whole genome shotgun (WGS) entry which is preliminary data.</text>
</comment>
<proteinExistence type="predicted"/>
<evidence type="ECO:0000256" key="4">
    <source>
        <dbReference type="ARBA" id="ARBA00023136"/>
    </source>
</evidence>
<dbReference type="InterPro" id="IPR027417">
    <property type="entry name" value="P-loop_NTPase"/>
</dbReference>
<dbReference type="GO" id="GO:0042626">
    <property type="term" value="F:ATPase-coupled transmembrane transporter activity"/>
    <property type="evidence" value="ECO:0007669"/>
    <property type="project" value="TreeGrafter"/>
</dbReference>
<dbReference type="InterPro" id="IPR036640">
    <property type="entry name" value="ABC1_TM_sf"/>
</dbReference>
<sequence length="174" mass="19014">MVQEAENSSGAIGAMLSADAATDCGLRRRMYEETSPEEMNVHMSIRTVPSFLGETDENIFEEICKVLQKQECVKGIVSGIFFVVSFFVLFASYAAILYVGFNIPSNNDLNSALLFFSVQTLSLAGESGTGKPTVIELLWKFYNPDEVITFDGFESAGMATAATRYGEPRTSSVL</sequence>
<accession>A0A8X7UCM6</accession>
<keyword evidence="2 5" id="KW-0812">Transmembrane</keyword>